<dbReference type="EMBL" id="BRYB01002732">
    <property type="protein sequence ID" value="GMI24635.1"/>
    <property type="molecule type" value="Genomic_DNA"/>
</dbReference>
<comment type="caution">
    <text evidence="2">The sequence shown here is derived from an EMBL/GenBank/DDBJ whole genome shotgun (WGS) entry which is preliminary data.</text>
</comment>
<feature type="region of interest" description="Disordered" evidence="1">
    <location>
        <begin position="38"/>
        <end position="102"/>
    </location>
</feature>
<evidence type="ECO:0000256" key="1">
    <source>
        <dbReference type="SAM" id="MobiDB-lite"/>
    </source>
</evidence>
<feature type="compositionally biased region" description="Basic and acidic residues" evidence="1">
    <location>
        <begin position="62"/>
        <end position="87"/>
    </location>
</feature>
<protein>
    <submittedName>
        <fullName evidence="2">Uncharacterized protein</fullName>
    </submittedName>
</protein>
<keyword evidence="3" id="KW-1185">Reference proteome</keyword>
<gene>
    <name evidence="2" type="ORF">TeGR_g5732</name>
</gene>
<sequence>MGQAAAKAARSRLQSLVPSLEAAALKKDVETARQIRESLASSAAAASRLGTRHTDPTALEVGFRREERGADARFGDGGDNDAARREAQGLAPRGIAEPGTDVTEREMSKELVDFMQMIPPLEKVEARRQRLVPEPREDQEQIEREARSDRPLPKDPRNRSESPVESSLPINATVTPDVLRAVLSEYHWGTPDQWGVKEEGAIKTGGRAPALPASALPGSIGVLGPREIAVREIAERWGLEKGDVKLLVETLNIPDVRTGGDGENVGVWRERGGAEGYG</sequence>
<organism evidence="2 3">
    <name type="scientific">Tetraparma gracilis</name>
    <dbReference type="NCBI Taxonomy" id="2962635"/>
    <lineage>
        <taxon>Eukaryota</taxon>
        <taxon>Sar</taxon>
        <taxon>Stramenopiles</taxon>
        <taxon>Ochrophyta</taxon>
        <taxon>Bolidophyceae</taxon>
        <taxon>Parmales</taxon>
        <taxon>Triparmaceae</taxon>
        <taxon>Tetraparma</taxon>
    </lineage>
</organism>
<name>A0ABQ6MEQ1_9STRA</name>
<reference evidence="2 3" key="1">
    <citation type="journal article" date="2023" name="Commun. Biol.">
        <title>Genome analysis of Parmales, the sister group of diatoms, reveals the evolutionary specialization of diatoms from phago-mixotrophs to photoautotrophs.</title>
        <authorList>
            <person name="Ban H."/>
            <person name="Sato S."/>
            <person name="Yoshikawa S."/>
            <person name="Yamada K."/>
            <person name="Nakamura Y."/>
            <person name="Ichinomiya M."/>
            <person name="Sato N."/>
            <person name="Blanc-Mathieu R."/>
            <person name="Endo H."/>
            <person name="Kuwata A."/>
            <person name="Ogata H."/>
        </authorList>
    </citation>
    <scope>NUCLEOTIDE SEQUENCE [LARGE SCALE GENOMIC DNA]</scope>
</reference>
<dbReference type="Proteomes" id="UP001165060">
    <property type="component" value="Unassembled WGS sequence"/>
</dbReference>
<accession>A0ABQ6MEQ1</accession>
<evidence type="ECO:0000313" key="2">
    <source>
        <dbReference type="EMBL" id="GMI24635.1"/>
    </source>
</evidence>
<feature type="region of interest" description="Disordered" evidence="1">
    <location>
        <begin position="126"/>
        <end position="170"/>
    </location>
</feature>
<proteinExistence type="predicted"/>
<evidence type="ECO:0000313" key="3">
    <source>
        <dbReference type="Proteomes" id="UP001165060"/>
    </source>
</evidence>
<feature type="compositionally biased region" description="Basic and acidic residues" evidence="1">
    <location>
        <begin position="126"/>
        <end position="162"/>
    </location>
</feature>